<protein>
    <submittedName>
        <fullName evidence="1">Uncharacterized protein</fullName>
    </submittedName>
</protein>
<dbReference type="RefSeq" id="WP_128360157.1">
    <property type="nucleotide sequence ID" value="NZ_CP053840.1"/>
</dbReference>
<keyword evidence="2" id="KW-1185">Reference proteome</keyword>
<accession>A0AAE7BBH9</accession>
<name>A0AAE7BBH9_9BACT</name>
<evidence type="ECO:0000313" key="1">
    <source>
        <dbReference type="EMBL" id="QKF67212.1"/>
    </source>
</evidence>
<gene>
    <name evidence="1" type="ORF">AVENP_1666</name>
</gene>
<dbReference type="KEGG" id="avp:AVENP_1666"/>
<evidence type="ECO:0000313" key="2">
    <source>
        <dbReference type="Proteomes" id="UP000503482"/>
    </source>
</evidence>
<dbReference type="AlphaFoldDB" id="A0AAE7BBH9"/>
<reference evidence="1 2" key="1">
    <citation type="submission" date="2020-05" db="EMBL/GenBank/DDBJ databases">
        <title>Complete genome sequencing of Campylobacter and Arcobacter type strains.</title>
        <authorList>
            <person name="Miller W.G."/>
            <person name="Yee E."/>
        </authorList>
    </citation>
    <scope>NUCLEOTIDE SEQUENCE [LARGE SCALE GENOMIC DNA]</scope>
    <source>
        <strain evidence="1 2">LMG 26156</strain>
    </source>
</reference>
<proteinExistence type="predicted"/>
<dbReference type="EMBL" id="CP053840">
    <property type="protein sequence ID" value="QKF67212.1"/>
    <property type="molecule type" value="Genomic_DNA"/>
</dbReference>
<sequence length="152" mass="18227">MKFIIFLITLISFLNAEQYTFLLNKYDKELELESQIILNIANASIKNDIKLFIPEISDMEKGVYSKNFTLTNNCVDANFIFVKREVNLNFYCKNYENKIFFTNNYEKLLNDNRYIGAFFWNKSRPNITFIKARLEKEKIKLSKDYDKFVEDF</sequence>
<organism evidence="1 2">
    <name type="scientific">Arcobacter venerupis</name>
    <dbReference type="NCBI Taxonomy" id="1054033"/>
    <lineage>
        <taxon>Bacteria</taxon>
        <taxon>Pseudomonadati</taxon>
        <taxon>Campylobacterota</taxon>
        <taxon>Epsilonproteobacteria</taxon>
        <taxon>Campylobacterales</taxon>
        <taxon>Arcobacteraceae</taxon>
        <taxon>Arcobacter</taxon>
    </lineage>
</organism>
<dbReference type="Proteomes" id="UP000503482">
    <property type="component" value="Chromosome"/>
</dbReference>